<dbReference type="InterPro" id="IPR035965">
    <property type="entry name" value="PAS-like_dom_sf"/>
</dbReference>
<dbReference type="SUPFAM" id="SSF55785">
    <property type="entry name" value="PYP-like sensor domain (PAS domain)"/>
    <property type="match status" value="2"/>
</dbReference>
<comment type="caution">
    <text evidence="3">The sequence shown here is derived from an EMBL/GenBank/DDBJ whole genome shotgun (WGS) entry which is preliminary data.</text>
</comment>
<dbReference type="Gene3D" id="3.60.40.10">
    <property type="entry name" value="PPM-type phosphatase domain"/>
    <property type="match status" value="1"/>
</dbReference>
<dbReference type="Gene3D" id="2.10.70.100">
    <property type="match status" value="1"/>
</dbReference>
<dbReference type="EMBL" id="JPRF03000001">
    <property type="protein sequence ID" value="OEV39807.1"/>
    <property type="molecule type" value="Genomic_DNA"/>
</dbReference>
<organism evidence="3 4">
    <name type="scientific">Kitasatospora aureofaciens</name>
    <name type="common">Streptomyces aureofaciens</name>
    <dbReference type="NCBI Taxonomy" id="1894"/>
    <lineage>
        <taxon>Bacteria</taxon>
        <taxon>Bacillati</taxon>
        <taxon>Actinomycetota</taxon>
        <taxon>Actinomycetes</taxon>
        <taxon>Kitasatosporales</taxon>
        <taxon>Streptomycetaceae</taxon>
        <taxon>Kitasatospora</taxon>
    </lineage>
</organism>
<dbReference type="AlphaFoldDB" id="A0A1E7NGK2"/>
<protein>
    <submittedName>
        <fullName evidence="3">Serine/threonine protein phosphatase</fullName>
    </submittedName>
</protein>
<keyword evidence="4" id="KW-1185">Reference proteome</keyword>
<accession>A0A1E7NGK2</accession>
<keyword evidence="1" id="KW-0378">Hydrolase</keyword>
<dbReference type="SMART" id="SM00331">
    <property type="entry name" value="PP2C_SIG"/>
    <property type="match status" value="1"/>
</dbReference>
<evidence type="ECO:0000313" key="4">
    <source>
        <dbReference type="Proteomes" id="UP000037395"/>
    </source>
</evidence>
<dbReference type="PANTHER" id="PTHR43156:SF2">
    <property type="entry name" value="STAGE II SPORULATION PROTEIN E"/>
    <property type="match status" value="1"/>
</dbReference>
<reference evidence="3" key="1">
    <citation type="submission" date="2016-08" db="EMBL/GenBank/DDBJ databases">
        <title>Sequencing, Assembly and Comparative Genomics of S. aureofaciens ATCC 10762.</title>
        <authorList>
            <person name="Gradnigo J.S."/>
            <person name="Johnson N."/>
            <person name="Somerville G.A."/>
        </authorList>
    </citation>
    <scope>NUCLEOTIDE SEQUENCE [LARGE SCALE GENOMIC DNA]</scope>
    <source>
        <strain evidence="3">ATCC 10762</strain>
    </source>
</reference>
<feature type="domain" description="PAC" evidence="2">
    <location>
        <begin position="172"/>
        <end position="224"/>
    </location>
</feature>
<evidence type="ECO:0000256" key="1">
    <source>
        <dbReference type="ARBA" id="ARBA00022801"/>
    </source>
</evidence>
<dbReference type="InterPro" id="IPR000700">
    <property type="entry name" value="PAS-assoc_C"/>
</dbReference>
<dbReference type="CDD" id="cd00130">
    <property type="entry name" value="PAS"/>
    <property type="match status" value="1"/>
</dbReference>
<proteinExistence type="predicted"/>
<dbReference type="InterPro" id="IPR000014">
    <property type="entry name" value="PAS"/>
</dbReference>
<dbReference type="InterPro" id="IPR001932">
    <property type="entry name" value="PPM-type_phosphatase-like_dom"/>
</dbReference>
<dbReference type="InterPro" id="IPR052016">
    <property type="entry name" value="Bact_Sigma-Reg"/>
</dbReference>
<gene>
    <name evidence="3" type="ORF">HS99_0001035</name>
</gene>
<dbReference type="PANTHER" id="PTHR43156">
    <property type="entry name" value="STAGE II SPORULATION PROTEIN E-RELATED"/>
    <property type="match status" value="1"/>
</dbReference>
<dbReference type="Gene3D" id="3.30.450.20">
    <property type="entry name" value="PAS domain"/>
    <property type="match status" value="2"/>
</dbReference>
<evidence type="ECO:0000259" key="2">
    <source>
        <dbReference type="PROSITE" id="PS50113"/>
    </source>
</evidence>
<name>A0A1E7NGK2_KITAU</name>
<dbReference type="Pfam" id="PF08447">
    <property type="entry name" value="PAS_3"/>
    <property type="match status" value="1"/>
</dbReference>
<dbReference type="GO" id="GO:0016791">
    <property type="term" value="F:phosphatase activity"/>
    <property type="evidence" value="ECO:0007669"/>
    <property type="project" value="TreeGrafter"/>
</dbReference>
<sequence length="474" mass="52014">MDFRFAAVSPHAVDIAGRCGAELLGRSVLETYPGVAGSELWHGYLSAYATGVRYEGELDYQEVAAGIPRLSRFKVRAVPTRQGLVVSWARLDTHERKQRRQALIQRLGKTGWMDHDLVRDEITWSQEVYAIFGRARSLGPVALHDLFVQAPADDRDQLEGELLQLVGRGERMDRTVRIVLPGGEVRHVRVVAEAQTDAHGDPVELQVLFQDLTAAKQYEQQLLEHQETVLAHQGLLAAERDLAARLQNTLLPVSQRVLHLAGLVIDVAYQPVQEGLNLGGDWYSAVELPDGSVLLVVGDVAGHGLDAVATMALLRFTAKGMAITGTPLPEILHRLNTLLLHASDRPYSTATMIMACYRPETSRLTWVQAGHLPPLLVRQGEARYLPPPAGILLGATDTPRYEESTVDLLPGDELLLYTDGLIENPGEPLDTALARLASAVPEHQGELPFLDGLVRALVGPAGRRDDICALHVRR</sequence>
<dbReference type="PROSITE" id="PS50113">
    <property type="entry name" value="PAC"/>
    <property type="match status" value="1"/>
</dbReference>
<dbReference type="SUPFAM" id="SSF81606">
    <property type="entry name" value="PP2C-like"/>
    <property type="match status" value="1"/>
</dbReference>
<dbReference type="Pfam" id="PF07228">
    <property type="entry name" value="SpoIIE"/>
    <property type="match status" value="1"/>
</dbReference>
<dbReference type="Proteomes" id="UP000037395">
    <property type="component" value="Unassembled WGS sequence"/>
</dbReference>
<dbReference type="InterPro" id="IPR036457">
    <property type="entry name" value="PPM-type-like_dom_sf"/>
</dbReference>
<evidence type="ECO:0000313" key="3">
    <source>
        <dbReference type="EMBL" id="OEV39807.1"/>
    </source>
</evidence>
<dbReference type="InterPro" id="IPR013655">
    <property type="entry name" value="PAS_fold_3"/>
</dbReference>